<comment type="caution">
    <text evidence="1">The sequence shown here is derived from an EMBL/GenBank/DDBJ whole genome shotgun (WGS) entry which is preliminary data.</text>
</comment>
<gene>
    <name evidence="1" type="ORF">P691DRAFT_618088</name>
</gene>
<proteinExistence type="predicted"/>
<evidence type="ECO:0000313" key="1">
    <source>
        <dbReference type="EMBL" id="KAF9439978.1"/>
    </source>
</evidence>
<evidence type="ECO:0000313" key="2">
    <source>
        <dbReference type="Proteomes" id="UP000807342"/>
    </source>
</evidence>
<sequence>SQYSQAKLELFGLFHTLKDCRIWIIRVKNLVVEVDVKYIKGMINNLDIQPNTLINQWIATILLFNFQLCHIPGHSHGPDGLSHHPPSPDNPIAEDNYEEWIDQANALIIKTIHSPGNHQDLPKWL</sequence>
<protein>
    <recommendedName>
        <fullName evidence="3">Reverse transcriptase RNase H-like domain-containing protein</fullName>
    </recommendedName>
</protein>
<reference evidence="1" key="1">
    <citation type="submission" date="2020-11" db="EMBL/GenBank/DDBJ databases">
        <authorList>
            <consortium name="DOE Joint Genome Institute"/>
            <person name="Ahrendt S."/>
            <person name="Riley R."/>
            <person name="Andreopoulos W."/>
            <person name="Labutti K."/>
            <person name="Pangilinan J."/>
            <person name="Ruiz-Duenas F.J."/>
            <person name="Barrasa J.M."/>
            <person name="Sanchez-Garcia M."/>
            <person name="Camarero S."/>
            <person name="Miyauchi S."/>
            <person name="Serrano A."/>
            <person name="Linde D."/>
            <person name="Babiker R."/>
            <person name="Drula E."/>
            <person name="Ayuso-Fernandez I."/>
            <person name="Pacheco R."/>
            <person name="Padilla G."/>
            <person name="Ferreira P."/>
            <person name="Barriuso J."/>
            <person name="Kellner H."/>
            <person name="Castanera R."/>
            <person name="Alfaro M."/>
            <person name="Ramirez L."/>
            <person name="Pisabarro A.G."/>
            <person name="Kuo A."/>
            <person name="Tritt A."/>
            <person name="Lipzen A."/>
            <person name="He G."/>
            <person name="Yan M."/>
            <person name="Ng V."/>
            <person name="Cullen D."/>
            <person name="Martin F."/>
            <person name="Rosso M.-N."/>
            <person name="Henrissat B."/>
            <person name="Hibbett D."/>
            <person name="Martinez A.T."/>
            <person name="Grigoriev I.V."/>
        </authorList>
    </citation>
    <scope>NUCLEOTIDE SEQUENCE</scope>
    <source>
        <strain evidence="1">MF-IS2</strain>
    </source>
</reference>
<name>A0A9P5WWD2_9AGAR</name>
<dbReference type="EMBL" id="MU153056">
    <property type="protein sequence ID" value="KAF9439978.1"/>
    <property type="molecule type" value="Genomic_DNA"/>
</dbReference>
<feature type="non-terminal residue" evidence="1">
    <location>
        <position position="1"/>
    </location>
</feature>
<accession>A0A9P5WWD2</accession>
<dbReference type="OrthoDB" id="3037028at2759"/>
<dbReference type="AlphaFoldDB" id="A0A9P5WWD2"/>
<organism evidence="1 2">
    <name type="scientific">Macrolepiota fuliginosa MF-IS2</name>
    <dbReference type="NCBI Taxonomy" id="1400762"/>
    <lineage>
        <taxon>Eukaryota</taxon>
        <taxon>Fungi</taxon>
        <taxon>Dikarya</taxon>
        <taxon>Basidiomycota</taxon>
        <taxon>Agaricomycotina</taxon>
        <taxon>Agaricomycetes</taxon>
        <taxon>Agaricomycetidae</taxon>
        <taxon>Agaricales</taxon>
        <taxon>Agaricineae</taxon>
        <taxon>Agaricaceae</taxon>
        <taxon>Macrolepiota</taxon>
    </lineage>
</organism>
<dbReference type="Proteomes" id="UP000807342">
    <property type="component" value="Unassembled WGS sequence"/>
</dbReference>
<keyword evidence="2" id="KW-1185">Reference proteome</keyword>
<evidence type="ECO:0008006" key="3">
    <source>
        <dbReference type="Google" id="ProtNLM"/>
    </source>
</evidence>
<feature type="non-terminal residue" evidence="1">
    <location>
        <position position="125"/>
    </location>
</feature>